<accession>W2IG40</accession>
<dbReference type="EMBL" id="KI674847">
    <property type="protein sequence ID" value="ETL32507.1"/>
    <property type="molecule type" value="Genomic_DNA"/>
</dbReference>
<dbReference type="Proteomes" id="UP000053864">
    <property type="component" value="Unassembled WGS sequence"/>
</dbReference>
<name>W2IG40_PHYNI</name>
<sequence length="103" mass="12258">MILNTNAVIERRRRYYIARIVLFIYMYFGEADSPRFSISTRFAEGLQKKETRAKVRRQFPARFSLSRDRLLASKVIGAKSFPRMPPINHMLYHQKKPSSYKRS</sequence>
<reference evidence="1" key="1">
    <citation type="submission" date="2013-11" db="EMBL/GenBank/DDBJ databases">
        <title>The Genome Sequence of Phytophthora parasitica CJ05E6.</title>
        <authorList>
            <consortium name="The Broad Institute Genomics Platform"/>
            <person name="Russ C."/>
            <person name="Tyler B."/>
            <person name="Panabieres F."/>
            <person name="Shan W."/>
            <person name="Tripathy S."/>
            <person name="Grunwald N."/>
            <person name="Machado M."/>
            <person name="Johnson C.S."/>
            <person name="Arredondo F."/>
            <person name="Hong C."/>
            <person name="Coffey M."/>
            <person name="Young S.K."/>
            <person name="Zeng Q."/>
            <person name="Gargeya S."/>
            <person name="Fitzgerald M."/>
            <person name="Abouelleil A."/>
            <person name="Alvarado L."/>
            <person name="Chapman S.B."/>
            <person name="Gainer-Dewar J."/>
            <person name="Goldberg J."/>
            <person name="Griggs A."/>
            <person name="Gujja S."/>
            <person name="Hansen M."/>
            <person name="Howarth C."/>
            <person name="Imamovic A."/>
            <person name="Ireland A."/>
            <person name="Larimer J."/>
            <person name="McCowan C."/>
            <person name="Murphy C."/>
            <person name="Pearson M."/>
            <person name="Poon T.W."/>
            <person name="Priest M."/>
            <person name="Roberts A."/>
            <person name="Saif S."/>
            <person name="Shea T."/>
            <person name="Sykes S."/>
            <person name="Wortman J."/>
            <person name="Nusbaum C."/>
            <person name="Birren B."/>
        </authorList>
    </citation>
    <scope>NUCLEOTIDE SEQUENCE [LARGE SCALE GENOMIC DNA]</scope>
    <source>
        <strain evidence="1">CJ05E6</strain>
    </source>
</reference>
<proteinExistence type="predicted"/>
<gene>
    <name evidence="1" type="ORF">L916_14926</name>
</gene>
<evidence type="ECO:0000313" key="1">
    <source>
        <dbReference type="EMBL" id="ETL32507.1"/>
    </source>
</evidence>
<organism evidence="1">
    <name type="scientific">Phytophthora nicotianae</name>
    <name type="common">Potato buckeye rot agent</name>
    <name type="synonym">Phytophthora parasitica</name>
    <dbReference type="NCBI Taxonomy" id="4792"/>
    <lineage>
        <taxon>Eukaryota</taxon>
        <taxon>Sar</taxon>
        <taxon>Stramenopiles</taxon>
        <taxon>Oomycota</taxon>
        <taxon>Peronosporomycetes</taxon>
        <taxon>Peronosporales</taxon>
        <taxon>Peronosporaceae</taxon>
        <taxon>Phytophthora</taxon>
    </lineage>
</organism>
<protein>
    <submittedName>
        <fullName evidence="1">Uncharacterized protein</fullName>
    </submittedName>
</protein>
<dbReference type="AlphaFoldDB" id="W2IG40"/>